<dbReference type="OrthoDB" id="9789936at2"/>
<feature type="binding site" evidence="10 11">
    <location>
        <position position="47"/>
    </location>
    <ligand>
        <name>[4Fe-4S] cluster</name>
        <dbReference type="ChEBI" id="CHEBI:49883"/>
        <label>1</label>
    </ligand>
</feature>
<keyword evidence="9 10" id="KW-0472">Membrane</keyword>
<dbReference type="GO" id="GO:0022900">
    <property type="term" value="P:electron transport chain"/>
    <property type="evidence" value="ECO:0007669"/>
    <property type="project" value="UniProtKB-UniRule"/>
</dbReference>
<dbReference type="HAMAP" id="MF_00463">
    <property type="entry name" value="RsxB_RnfB"/>
    <property type="match status" value="1"/>
</dbReference>
<keyword evidence="8 10" id="KW-0411">Iron-sulfur</keyword>
<dbReference type="RefSeq" id="WP_073583115.1">
    <property type="nucleotide sequence ID" value="NZ_AP024897.1"/>
</dbReference>
<comment type="function">
    <text evidence="10">Part of a membrane-bound complex that couples electron transfer with translocation of ions across the membrane.</text>
</comment>
<evidence type="ECO:0000256" key="10">
    <source>
        <dbReference type="HAMAP-Rule" id="MF_00463"/>
    </source>
</evidence>
<dbReference type="PANTHER" id="PTHR43560">
    <property type="entry name" value="ION-TRANSLOCATING OXIDOREDUCTASE COMPLEX SUBUNIT B"/>
    <property type="match status" value="1"/>
</dbReference>
<keyword evidence="12" id="KW-0812">Transmembrane</keyword>
<feature type="binding site" evidence="10 11">
    <location>
        <position position="142"/>
    </location>
    <ligand>
        <name>[4Fe-4S] cluster</name>
        <dbReference type="ChEBI" id="CHEBI:49883"/>
        <label>3</label>
    </ligand>
</feature>
<evidence type="ECO:0000256" key="11">
    <source>
        <dbReference type="PIRSR" id="PIRSR005784-1"/>
    </source>
</evidence>
<evidence type="ECO:0000259" key="13">
    <source>
        <dbReference type="PROSITE" id="PS51379"/>
    </source>
</evidence>
<dbReference type="Gene3D" id="1.10.15.40">
    <property type="entry name" value="Electron transport complex subunit B, putative Fe-S cluster"/>
    <property type="match status" value="1"/>
</dbReference>
<keyword evidence="12" id="KW-1133">Transmembrane helix</keyword>
<feature type="domain" description="4Fe-4S ferredoxin-type" evidence="13">
    <location>
        <begin position="130"/>
        <end position="159"/>
    </location>
</feature>
<evidence type="ECO:0000256" key="3">
    <source>
        <dbReference type="ARBA" id="ARBA00022723"/>
    </source>
</evidence>
<evidence type="ECO:0000256" key="8">
    <source>
        <dbReference type="ARBA" id="ARBA00023014"/>
    </source>
</evidence>
<dbReference type="Proteomes" id="UP000184600">
    <property type="component" value="Unassembled WGS sequence"/>
</dbReference>
<name>A0A1M7YW07_9VIBR</name>
<comment type="similarity">
    <text evidence="10">Belongs to the 4Fe4S bacterial-type ferredoxin family. RnfB subfamily.</text>
</comment>
<keyword evidence="7 10" id="KW-0408">Iron</keyword>
<dbReference type="EC" id="7.-.-.-" evidence="10"/>
<feature type="binding site" evidence="10 11">
    <location>
        <position position="115"/>
    </location>
    <ligand>
        <name>[4Fe-4S] cluster</name>
        <dbReference type="ChEBI" id="CHEBI:49883"/>
        <label>2</label>
    </ligand>
</feature>
<dbReference type="GO" id="GO:0005886">
    <property type="term" value="C:plasma membrane"/>
    <property type="evidence" value="ECO:0007669"/>
    <property type="project" value="UniProtKB-SubCell"/>
</dbReference>
<evidence type="ECO:0000256" key="4">
    <source>
        <dbReference type="ARBA" id="ARBA00022737"/>
    </source>
</evidence>
<comment type="caution">
    <text evidence="10">Lacks conserved residue(s) required for the propagation of feature annotation.</text>
</comment>
<dbReference type="PROSITE" id="PS51379">
    <property type="entry name" value="4FE4S_FER_2"/>
    <property type="match status" value="2"/>
</dbReference>
<evidence type="ECO:0000256" key="9">
    <source>
        <dbReference type="ARBA" id="ARBA00023136"/>
    </source>
</evidence>
<dbReference type="InterPro" id="IPR007202">
    <property type="entry name" value="4Fe-4S_dom"/>
</dbReference>
<feature type="domain" description="4Fe-4S" evidence="14">
    <location>
        <begin position="30"/>
        <end position="89"/>
    </location>
</feature>
<dbReference type="InterPro" id="IPR010207">
    <property type="entry name" value="Elect_transpt_cplx_RnfB/RsxB"/>
</dbReference>
<keyword evidence="1 10" id="KW-0813">Transport</keyword>
<dbReference type="EMBL" id="FRFG01000028">
    <property type="protein sequence ID" value="SHO56791.1"/>
    <property type="molecule type" value="Genomic_DNA"/>
</dbReference>
<evidence type="ECO:0000256" key="5">
    <source>
        <dbReference type="ARBA" id="ARBA00022967"/>
    </source>
</evidence>
<dbReference type="PROSITE" id="PS51656">
    <property type="entry name" value="4FE4S"/>
    <property type="match status" value="1"/>
</dbReference>
<keyword evidence="10" id="KW-0997">Cell inner membrane</keyword>
<feature type="domain" description="4Fe-4S ferredoxin-type" evidence="13">
    <location>
        <begin position="100"/>
        <end position="129"/>
    </location>
</feature>
<organism evidence="15 16">
    <name type="scientific">Vibrio quintilis</name>
    <dbReference type="NCBI Taxonomy" id="1117707"/>
    <lineage>
        <taxon>Bacteria</taxon>
        <taxon>Pseudomonadati</taxon>
        <taxon>Pseudomonadota</taxon>
        <taxon>Gammaproteobacteria</taxon>
        <taxon>Vibrionales</taxon>
        <taxon>Vibrionaceae</taxon>
        <taxon>Vibrio</taxon>
    </lineage>
</organism>
<keyword evidence="3 10" id="KW-0479">Metal-binding</keyword>
<evidence type="ECO:0000256" key="12">
    <source>
        <dbReference type="SAM" id="Phobius"/>
    </source>
</evidence>
<protein>
    <recommendedName>
        <fullName evidence="10">Ion-translocating oxidoreductase complex subunit B</fullName>
        <ecNumber evidence="10">7.-.-.-</ecNumber>
    </recommendedName>
    <alternativeName>
        <fullName evidence="10">Rnf electron transport complex subunit B</fullName>
    </alternativeName>
</protein>
<comment type="cofactor">
    <cofactor evidence="10 11">
        <name>[4Fe-4S] cluster</name>
        <dbReference type="ChEBI" id="CHEBI:49883"/>
    </cofactor>
    <text evidence="10 11">Binds 3 [4Fe-4S] clusters.</text>
</comment>
<reference evidence="16" key="1">
    <citation type="submission" date="2016-12" db="EMBL/GenBank/DDBJ databases">
        <authorList>
            <person name="Rodrigo-Torres L."/>
            <person name="Arahal R.D."/>
            <person name="Lucena T."/>
        </authorList>
    </citation>
    <scope>NUCLEOTIDE SEQUENCE [LARGE SCALE GENOMIC DNA]</scope>
</reference>
<accession>A0A1M7YW07</accession>
<dbReference type="InterPro" id="IPR017896">
    <property type="entry name" value="4Fe4S_Fe-S-bd"/>
</dbReference>
<dbReference type="STRING" id="1117707.VQ7734_02560"/>
<keyword evidence="2 10" id="KW-0004">4Fe-4S</keyword>
<dbReference type="Pfam" id="PF14697">
    <property type="entry name" value="Fer4_21"/>
    <property type="match status" value="1"/>
</dbReference>
<comment type="subcellular location">
    <subcellularLocation>
        <location evidence="10">Cell inner membrane</location>
    </subcellularLocation>
</comment>
<dbReference type="AlphaFoldDB" id="A0A1M7YW07"/>
<keyword evidence="6 10" id="KW-0249">Electron transport</keyword>
<evidence type="ECO:0000259" key="14">
    <source>
        <dbReference type="PROSITE" id="PS51656"/>
    </source>
</evidence>
<feature type="binding site" evidence="10 11">
    <location>
        <position position="50"/>
    </location>
    <ligand>
        <name>[4Fe-4S] cluster</name>
        <dbReference type="ChEBI" id="CHEBI:49883"/>
        <label>1</label>
    </ligand>
</feature>
<feature type="binding site" evidence="10 11">
    <location>
        <position position="145"/>
    </location>
    <ligand>
        <name>[4Fe-4S] cluster</name>
        <dbReference type="ChEBI" id="CHEBI:49883"/>
        <label>3</label>
    </ligand>
</feature>
<dbReference type="PROSITE" id="PS00198">
    <property type="entry name" value="4FE4S_FER_1"/>
    <property type="match status" value="1"/>
</dbReference>
<gene>
    <name evidence="15" type="primary">rnfB_1</name>
    <name evidence="10" type="synonym">rnfB</name>
    <name evidence="15" type="ORF">VQ7734_02560</name>
</gene>
<feature type="binding site" evidence="10 11">
    <location>
        <position position="149"/>
    </location>
    <ligand>
        <name>[4Fe-4S] cluster</name>
        <dbReference type="ChEBI" id="CHEBI:49883"/>
        <label>2</label>
    </ligand>
</feature>
<evidence type="ECO:0000313" key="15">
    <source>
        <dbReference type="EMBL" id="SHO56791.1"/>
    </source>
</evidence>
<dbReference type="InterPro" id="IPR017900">
    <property type="entry name" value="4Fe4S_Fe_S_CS"/>
</dbReference>
<keyword evidence="5 10" id="KW-1278">Translocase</keyword>
<keyword evidence="4 10" id="KW-0677">Repeat</keyword>
<dbReference type="GO" id="GO:0009055">
    <property type="term" value="F:electron transfer activity"/>
    <property type="evidence" value="ECO:0007669"/>
    <property type="project" value="InterPro"/>
</dbReference>
<proteinExistence type="inferred from homology"/>
<comment type="subunit">
    <text evidence="10">The complex is composed of six subunits: RnfA, RnfB, RnfC, RnfD, RnfE and RnfG.</text>
</comment>
<feature type="binding site" evidence="10 11">
    <location>
        <position position="112"/>
    </location>
    <ligand>
        <name>[4Fe-4S] cluster</name>
        <dbReference type="ChEBI" id="CHEBI:49883"/>
        <label>2</label>
    </ligand>
</feature>
<sequence length="177" mass="18763">MILSSFIFFVIMGGMLGTALGFAAVFFKVESDPLVDQIESLLPGGQCGQCGEAGCRQAAEKMVSGELSPTCCPPGGSSLALNVADILGVSVEMSEEDKQWVAVIDESGCSGCGRCFKACPFDAIVGAPKQMHTVMKDICTGCKLCSQSCTQECLTMQEIEPDSATWYWPKPKHVAMA</sequence>
<feature type="region of interest" description="Hydrophobic" evidence="10">
    <location>
        <begin position="1"/>
        <end position="24"/>
    </location>
</feature>
<dbReference type="NCBIfam" id="TIGR01944">
    <property type="entry name" value="rnfB"/>
    <property type="match status" value="1"/>
</dbReference>
<feature type="binding site" evidence="10 11">
    <location>
        <position position="139"/>
    </location>
    <ligand>
        <name>[4Fe-4S] cluster</name>
        <dbReference type="ChEBI" id="CHEBI:49883"/>
        <label>3</label>
    </ligand>
</feature>
<dbReference type="Pfam" id="PF04060">
    <property type="entry name" value="FeS"/>
    <property type="match status" value="1"/>
</dbReference>
<dbReference type="PANTHER" id="PTHR43560:SF1">
    <property type="entry name" value="ION-TRANSLOCATING OXIDOREDUCTASE COMPLEX SUBUNIT B"/>
    <property type="match status" value="1"/>
</dbReference>
<dbReference type="InterPro" id="IPR050395">
    <property type="entry name" value="4Fe4S_Ferredoxin_RnfB"/>
</dbReference>
<dbReference type="PIRSF" id="PIRSF005784">
    <property type="entry name" value="Elect_transpt_RnfB"/>
    <property type="match status" value="1"/>
</dbReference>
<evidence type="ECO:0000313" key="16">
    <source>
        <dbReference type="Proteomes" id="UP000184600"/>
    </source>
</evidence>
<evidence type="ECO:0000256" key="6">
    <source>
        <dbReference type="ARBA" id="ARBA00022982"/>
    </source>
</evidence>
<evidence type="ECO:0000256" key="2">
    <source>
        <dbReference type="ARBA" id="ARBA00022485"/>
    </source>
</evidence>
<feature type="binding site" evidence="10 11">
    <location>
        <position position="119"/>
    </location>
    <ligand>
        <name>[4Fe-4S] cluster</name>
        <dbReference type="ChEBI" id="CHEBI:49883"/>
        <label>3</label>
    </ligand>
</feature>
<dbReference type="GO" id="GO:0046872">
    <property type="term" value="F:metal ion binding"/>
    <property type="evidence" value="ECO:0007669"/>
    <property type="project" value="UniProtKB-KW"/>
</dbReference>
<feature type="transmembrane region" description="Helical" evidence="12">
    <location>
        <begin position="6"/>
        <end position="27"/>
    </location>
</feature>
<dbReference type="SUPFAM" id="SSF54862">
    <property type="entry name" value="4Fe-4S ferredoxins"/>
    <property type="match status" value="1"/>
</dbReference>
<keyword evidence="10" id="KW-1003">Cell membrane</keyword>
<evidence type="ECO:0000256" key="7">
    <source>
        <dbReference type="ARBA" id="ARBA00023004"/>
    </source>
</evidence>
<dbReference type="InterPro" id="IPR016463">
    <property type="entry name" value="RnfB/RsxB_Proteobac"/>
</dbReference>
<feature type="binding site" evidence="10 11">
    <location>
        <position position="109"/>
    </location>
    <ligand>
        <name>[4Fe-4S] cluster</name>
        <dbReference type="ChEBI" id="CHEBI:49883"/>
        <label>2</label>
    </ligand>
</feature>
<dbReference type="Gene3D" id="3.30.70.20">
    <property type="match status" value="1"/>
</dbReference>
<feature type="binding site" evidence="10 11">
    <location>
        <position position="55"/>
    </location>
    <ligand>
        <name>[4Fe-4S] cluster</name>
        <dbReference type="ChEBI" id="CHEBI:49883"/>
        <label>1</label>
    </ligand>
</feature>
<feature type="binding site" evidence="10 11">
    <location>
        <position position="72"/>
    </location>
    <ligand>
        <name>[4Fe-4S] cluster</name>
        <dbReference type="ChEBI" id="CHEBI:49883"/>
        <label>1</label>
    </ligand>
</feature>
<keyword evidence="16" id="KW-1185">Reference proteome</keyword>
<evidence type="ECO:0000256" key="1">
    <source>
        <dbReference type="ARBA" id="ARBA00022448"/>
    </source>
</evidence>
<dbReference type="GO" id="GO:0051539">
    <property type="term" value="F:4 iron, 4 sulfur cluster binding"/>
    <property type="evidence" value="ECO:0007669"/>
    <property type="project" value="UniProtKB-UniRule"/>
</dbReference>